<reference evidence="2" key="1">
    <citation type="journal article" date="2019" name="Int. J. Syst. Evol. Microbiol.">
        <title>The Global Catalogue of Microorganisms (GCM) 10K type strain sequencing project: providing services to taxonomists for standard genome sequencing and annotation.</title>
        <authorList>
            <consortium name="The Broad Institute Genomics Platform"/>
            <consortium name="The Broad Institute Genome Sequencing Center for Infectious Disease"/>
            <person name="Wu L."/>
            <person name="Ma J."/>
        </authorList>
    </citation>
    <scope>NUCLEOTIDE SEQUENCE [LARGE SCALE GENOMIC DNA]</scope>
    <source>
        <strain evidence="2">JCM 17338</strain>
    </source>
</reference>
<sequence length="132" mass="15740">MAKNHQDEEFLFKEECFILTEIAEQIHRDLGFGLHDSEYKLAFESKLKYHGFDYEAQKKFAFNFNGIILQHKFYADFVINENIIVEIKSVPYRLNDYDLKVFEQLILNKPKAGLVINFYKEELHFKKIVLLA</sequence>
<keyword evidence="2" id="KW-1185">Reference proteome</keyword>
<dbReference type="Pfam" id="PF13366">
    <property type="entry name" value="PDDEXK_3"/>
    <property type="match status" value="1"/>
</dbReference>
<dbReference type="RefSeq" id="WP_344766918.1">
    <property type="nucleotide sequence ID" value="NZ_BAABAK010000010.1"/>
</dbReference>
<gene>
    <name evidence="1" type="ORF">GCM10022246_21500</name>
</gene>
<evidence type="ECO:0000313" key="1">
    <source>
        <dbReference type="EMBL" id="GAA3968454.1"/>
    </source>
</evidence>
<dbReference type="Proteomes" id="UP001501081">
    <property type="component" value="Unassembled WGS sequence"/>
</dbReference>
<dbReference type="EMBL" id="BAABAK010000010">
    <property type="protein sequence ID" value="GAA3968454.1"/>
    <property type="molecule type" value="Genomic_DNA"/>
</dbReference>
<dbReference type="InterPro" id="IPR026350">
    <property type="entry name" value="GxxExxY"/>
</dbReference>
<accession>A0ABP7PN53</accession>
<name>A0ABP7PN53_9SPHI</name>
<organism evidence="1 2">
    <name type="scientific">Pedobacter ginsengiterrae</name>
    <dbReference type="NCBI Taxonomy" id="871696"/>
    <lineage>
        <taxon>Bacteria</taxon>
        <taxon>Pseudomonadati</taxon>
        <taxon>Bacteroidota</taxon>
        <taxon>Sphingobacteriia</taxon>
        <taxon>Sphingobacteriales</taxon>
        <taxon>Sphingobacteriaceae</taxon>
        <taxon>Pedobacter</taxon>
    </lineage>
</organism>
<comment type="caution">
    <text evidence="1">The sequence shown here is derived from an EMBL/GenBank/DDBJ whole genome shotgun (WGS) entry which is preliminary data.</text>
</comment>
<protein>
    <submittedName>
        <fullName evidence="1">GxxExxY protein</fullName>
    </submittedName>
</protein>
<dbReference type="NCBIfam" id="TIGR04256">
    <property type="entry name" value="GxxExxY"/>
    <property type="match status" value="1"/>
</dbReference>
<evidence type="ECO:0000313" key="2">
    <source>
        <dbReference type="Proteomes" id="UP001501081"/>
    </source>
</evidence>
<proteinExistence type="predicted"/>